<sequence length="63" mass="6521">MIELDEQPGLRLTGVIEADPLEVEVGARVRARLVDLPPAVAAAAGVDSGVAGLRAPQFELVTT</sequence>
<reference evidence="1 2" key="1">
    <citation type="submission" date="2021-03" db="EMBL/GenBank/DDBJ databases">
        <title>Sequencing the genomes of 1000 actinobacteria strains.</title>
        <authorList>
            <person name="Klenk H.-P."/>
        </authorList>
    </citation>
    <scope>NUCLEOTIDE SEQUENCE [LARGE SCALE GENOMIC DNA]</scope>
    <source>
        <strain evidence="1 2">DSM 45256</strain>
    </source>
</reference>
<keyword evidence="2" id="KW-1185">Reference proteome</keyword>
<protein>
    <submittedName>
        <fullName evidence="1">Uncharacterized protein</fullName>
    </submittedName>
</protein>
<accession>A0ABS4W2H3</accession>
<dbReference type="Proteomes" id="UP001519295">
    <property type="component" value="Unassembled WGS sequence"/>
</dbReference>
<evidence type="ECO:0000313" key="1">
    <source>
        <dbReference type="EMBL" id="MBP2369879.1"/>
    </source>
</evidence>
<evidence type="ECO:0000313" key="2">
    <source>
        <dbReference type="Proteomes" id="UP001519295"/>
    </source>
</evidence>
<gene>
    <name evidence="1" type="ORF">JOF36_005575</name>
</gene>
<comment type="caution">
    <text evidence="1">The sequence shown here is derived from an EMBL/GenBank/DDBJ whole genome shotgun (WGS) entry which is preliminary data.</text>
</comment>
<organism evidence="1 2">
    <name type="scientific">Pseudonocardia parietis</name>
    <dbReference type="NCBI Taxonomy" id="570936"/>
    <lineage>
        <taxon>Bacteria</taxon>
        <taxon>Bacillati</taxon>
        <taxon>Actinomycetota</taxon>
        <taxon>Actinomycetes</taxon>
        <taxon>Pseudonocardiales</taxon>
        <taxon>Pseudonocardiaceae</taxon>
        <taxon>Pseudonocardia</taxon>
    </lineage>
</organism>
<name>A0ABS4W2H3_9PSEU</name>
<proteinExistence type="predicted"/>
<dbReference type="EMBL" id="JAGINU010000001">
    <property type="protein sequence ID" value="MBP2369879.1"/>
    <property type="molecule type" value="Genomic_DNA"/>
</dbReference>